<gene>
    <name evidence="2" type="ORF">VaNZ11_010607</name>
</gene>
<sequence>QVTPLAAALVQRCLDRPGAFKALGEAGVSCLTLGLQLAPPSVLWAGKLGSEIPRMVRKVKSMLEHHKYISVWQLALVVAVSTAAGSKLLHPPANVDNTSTAHLLQQHLQCVETQLCVFQETQQGEQLQQQQQTGELSPQEAAQGFITYLMTCMATVKLSKLPPFERLAIVAGALNVAVACVAPQRLALHNRSDSARGGDAVLRHRHHELLLPSLAKMQLTLPSPSPSAASKAAAKRSLLDARTEVYQQPLLRAMSETLERLNCLLAIAIEAGEEDTRRARGGRTDAAAGSSINDADSDQDINGSFRGVSIHELAPIIAAALRVAANAAAVIREGICAGCTS</sequence>
<comment type="caution">
    <text evidence="2">The sequence shown here is derived from an EMBL/GenBank/DDBJ whole genome shotgun (WGS) entry which is preliminary data.</text>
</comment>
<reference evidence="2 3" key="1">
    <citation type="journal article" date="2023" name="IScience">
        <title>Expanded male sex-determining region conserved during the evolution of homothallism in the green alga Volvox.</title>
        <authorList>
            <person name="Yamamoto K."/>
            <person name="Matsuzaki R."/>
            <person name="Mahakham W."/>
            <person name="Heman W."/>
            <person name="Sekimoto H."/>
            <person name="Kawachi M."/>
            <person name="Minakuchi Y."/>
            <person name="Toyoda A."/>
            <person name="Nozaki H."/>
        </authorList>
    </citation>
    <scope>NUCLEOTIDE SEQUENCE [LARGE SCALE GENOMIC DNA]</scope>
    <source>
        <strain evidence="2 3">NIES-4468</strain>
    </source>
</reference>
<feature type="region of interest" description="Disordered" evidence="1">
    <location>
        <begin position="276"/>
        <end position="295"/>
    </location>
</feature>
<evidence type="ECO:0000256" key="1">
    <source>
        <dbReference type="SAM" id="MobiDB-lite"/>
    </source>
</evidence>
<dbReference type="EMBL" id="BSDZ01000038">
    <property type="protein sequence ID" value="GLI66676.1"/>
    <property type="molecule type" value="Genomic_DNA"/>
</dbReference>
<evidence type="ECO:0000313" key="3">
    <source>
        <dbReference type="Proteomes" id="UP001165090"/>
    </source>
</evidence>
<protein>
    <submittedName>
        <fullName evidence="2">Uncharacterized protein</fullName>
    </submittedName>
</protein>
<feature type="non-terminal residue" evidence="2">
    <location>
        <position position="1"/>
    </location>
</feature>
<proteinExistence type="predicted"/>
<keyword evidence="3" id="KW-1185">Reference proteome</keyword>
<name>A0ABQ5SA04_9CHLO</name>
<evidence type="ECO:0000313" key="2">
    <source>
        <dbReference type="EMBL" id="GLI66676.1"/>
    </source>
</evidence>
<accession>A0ABQ5SA04</accession>
<organism evidence="2 3">
    <name type="scientific">Volvox africanus</name>
    <dbReference type="NCBI Taxonomy" id="51714"/>
    <lineage>
        <taxon>Eukaryota</taxon>
        <taxon>Viridiplantae</taxon>
        <taxon>Chlorophyta</taxon>
        <taxon>core chlorophytes</taxon>
        <taxon>Chlorophyceae</taxon>
        <taxon>CS clade</taxon>
        <taxon>Chlamydomonadales</taxon>
        <taxon>Volvocaceae</taxon>
        <taxon>Volvox</taxon>
    </lineage>
</organism>
<dbReference type="Proteomes" id="UP001165090">
    <property type="component" value="Unassembled WGS sequence"/>
</dbReference>